<sequence length="243" mass="28685">MEEKEYIENDHELEEQDYYQREEQKRIKEELDALLKETNPLLNNDRKLTAEELENFYSLTARRRKKKRQSLRKKIRNFAVIGIGAFLIVAIMWMTFNWLQALFYNRENELTQSNKQQLEALNTQIDDLKKENQELSSENLRLKSEIEELKSQIQEQSLIISQESSESSKTESSKTNEKNEAESVKAAQAPQVTYYTVQDGDTLWKISTKLYGNGRYYKNIMNYNHLKSENDLIKGMKLAIPKL</sequence>
<dbReference type="PROSITE" id="PS51782">
    <property type="entry name" value="LYSM"/>
    <property type="match status" value="1"/>
</dbReference>
<dbReference type="InterPro" id="IPR052196">
    <property type="entry name" value="Bact_Kbp"/>
</dbReference>
<dbReference type="InterPro" id="IPR018392">
    <property type="entry name" value="LysM"/>
</dbReference>
<dbReference type="EMBL" id="CP121687">
    <property type="protein sequence ID" value="WZL69351.1"/>
    <property type="molecule type" value="Genomic_DNA"/>
</dbReference>
<dbReference type="SMART" id="SM00257">
    <property type="entry name" value="LysM"/>
    <property type="match status" value="1"/>
</dbReference>
<feature type="region of interest" description="Disordered" evidence="1">
    <location>
        <begin position="159"/>
        <end position="185"/>
    </location>
</feature>
<dbReference type="RefSeq" id="WP_341876348.1">
    <property type="nucleotide sequence ID" value="NZ_CP121687.1"/>
</dbReference>
<evidence type="ECO:0000259" key="3">
    <source>
        <dbReference type="PROSITE" id="PS51782"/>
    </source>
</evidence>
<dbReference type="CDD" id="cd00118">
    <property type="entry name" value="LysM"/>
    <property type="match status" value="1"/>
</dbReference>
<dbReference type="Pfam" id="PF01476">
    <property type="entry name" value="LysM"/>
    <property type="match status" value="1"/>
</dbReference>
<dbReference type="PANTHER" id="PTHR34700">
    <property type="entry name" value="POTASSIUM BINDING PROTEIN KBP"/>
    <property type="match status" value="1"/>
</dbReference>
<gene>
    <name evidence="4" type="ORF">QBE51_11175</name>
</gene>
<proteinExistence type="predicted"/>
<evidence type="ECO:0000256" key="1">
    <source>
        <dbReference type="SAM" id="MobiDB-lite"/>
    </source>
</evidence>
<organism evidence="4 5">
    <name type="scientific">Defluviitalea saccharophila</name>
    <dbReference type="NCBI Taxonomy" id="879970"/>
    <lineage>
        <taxon>Bacteria</taxon>
        <taxon>Bacillati</taxon>
        <taxon>Bacillota</taxon>
        <taxon>Clostridia</taxon>
        <taxon>Lachnospirales</taxon>
        <taxon>Defluviitaleaceae</taxon>
        <taxon>Defluviitalea</taxon>
    </lineage>
</organism>
<feature type="transmembrane region" description="Helical" evidence="2">
    <location>
        <begin position="75"/>
        <end position="96"/>
    </location>
</feature>
<evidence type="ECO:0000313" key="5">
    <source>
        <dbReference type="Proteomes" id="UP001486565"/>
    </source>
</evidence>
<dbReference type="PANTHER" id="PTHR34700:SF4">
    <property type="entry name" value="PHAGE-LIKE ELEMENT PBSX PROTEIN XKDP"/>
    <property type="match status" value="1"/>
</dbReference>
<name>A0ABZ2Y1Y7_9FIRM</name>
<keyword evidence="2" id="KW-0472">Membrane</keyword>
<keyword evidence="2" id="KW-1133">Transmembrane helix</keyword>
<dbReference type="SUPFAM" id="SSF54106">
    <property type="entry name" value="LysM domain"/>
    <property type="match status" value="1"/>
</dbReference>
<feature type="domain" description="LysM" evidence="3">
    <location>
        <begin position="193"/>
        <end position="240"/>
    </location>
</feature>
<dbReference type="Gene3D" id="3.10.350.10">
    <property type="entry name" value="LysM domain"/>
    <property type="match status" value="1"/>
</dbReference>
<protein>
    <submittedName>
        <fullName evidence="4">LysM peptidoglycan-binding domain-containing protein</fullName>
    </submittedName>
</protein>
<dbReference type="Proteomes" id="UP001486565">
    <property type="component" value="Chromosome"/>
</dbReference>
<dbReference type="InterPro" id="IPR036779">
    <property type="entry name" value="LysM_dom_sf"/>
</dbReference>
<accession>A0ABZ2Y1Y7</accession>
<reference evidence="4 5" key="1">
    <citation type="submission" date="2023-03" db="EMBL/GenBank/DDBJ databases">
        <title>Novel Species.</title>
        <authorList>
            <person name="Ma S."/>
        </authorList>
    </citation>
    <scope>NUCLEOTIDE SEQUENCE [LARGE SCALE GENOMIC DNA]</scope>
    <source>
        <strain evidence="4 5">LIND6LT2</strain>
    </source>
</reference>
<evidence type="ECO:0000256" key="2">
    <source>
        <dbReference type="SAM" id="Phobius"/>
    </source>
</evidence>
<keyword evidence="2" id="KW-0812">Transmembrane</keyword>
<keyword evidence="5" id="KW-1185">Reference proteome</keyword>
<feature type="compositionally biased region" description="Basic and acidic residues" evidence="1">
    <location>
        <begin position="166"/>
        <end position="183"/>
    </location>
</feature>
<evidence type="ECO:0000313" key="4">
    <source>
        <dbReference type="EMBL" id="WZL69351.1"/>
    </source>
</evidence>